<feature type="compositionally biased region" description="Basic and acidic residues" evidence="7">
    <location>
        <begin position="332"/>
        <end position="346"/>
    </location>
</feature>
<evidence type="ECO:0000256" key="6">
    <source>
        <dbReference type="RuleBase" id="RU363077"/>
    </source>
</evidence>
<keyword evidence="4 6" id="KW-1133">Transmembrane helix</keyword>
<dbReference type="PANTHER" id="PTHR31218">
    <property type="entry name" value="WAT1-RELATED PROTEIN"/>
    <property type="match status" value="1"/>
</dbReference>
<feature type="transmembrane region" description="Helical" evidence="6">
    <location>
        <begin position="93"/>
        <end position="117"/>
    </location>
</feature>
<dbReference type="GO" id="GO:0016020">
    <property type="term" value="C:membrane"/>
    <property type="evidence" value="ECO:0007669"/>
    <property type="project" value="UniProtKB-SubCell"/>
</dbReference>
<name>A0A1D1YLG1_9ARAE</name>
<dbReference type="Pfam" id="PF00892">
    <property type="entry name" value="EamA"/>
    <property type="match status" value="2"/>
</dbReference>
<feature type="domain" description="EamA" evidence="8">
    <location>
        <begin position="183"/>
        <end position="321"/>
    </location>
</feature>
<feature type="transmembrane region" description="Helical" evidence="6">
    <location>
        <begin position="7"/>
        <end position="28"/>
    </location>
</feature>
<evidence type="ECO:0000256" key="7">
    <source>
        <dbReference type="SAM" id="MobiDB-lite"/>
    </source>
</evidence>
<feature type="transmembrane region" description="Helical" evidence="6">
    <location>
        <begin position="129"/>
        <end position="149"/>
    </location>
</feature>
<dbReference type="EMBL" id="GDJX01012465">
    <property type="protein sequence ID" value="JAT55471.1"/>
    <property type="molecule type" value="Transcribed_RNA"/>
</dbReference>
<proteinExistence type="inferred from homology"/>
<dbReference type="InterPro" id="IPR000620">
    <property type="entry name" value="EamA_dom"/>
</dbReference>
<evidence type="ECO:0000256" key="5">
    <source>
        <dbReference type="ARBA" id="ARBA00023136"/>
    </source>
</evidence>
<feature type="transmembrane region" description="Helical" evidence="6">
    <location>
        <begin position="249"/>
        <end position="266"/>
    </location>
</feature>
<evidence type="ECO:0000256" key="4">
    <source>
        <dbReference type="ARBA" id="ARBA00022989"/>
    </source>
</evidence>
<reference evidence="9" key="1">
    <citation type="submission" date="2015-07" db="EMBL/GenBank/DDBJ databases">
        <title>Transcriptome Assembly of Anthurium amnicola.</title>
        <authorList>
            <person name="Suzuki J."/>
        </authorList>
    </citation>
    <scope>NUCLEOTIDE SEQUENCE</scope>
</reference>
<dbReference type="GO" id="GO:0022857">
    <property type="term" value="F:transmembrane transporter activity"/>
    <property type="evidence" value="ECO:0007669"/>
    <property type="project" value="InterPro"/>
</dbReference>
<organism evidence="9">
    <name type="scientific">Anthurium amnicola</name>
    <dbReference type="NCBI Taxonomy" id="1678845"/>
    <lineage>
        <taxon>Eukaryota</taxon>
        <taxon>Viridiplantae</taxon>
        <taxon>Streptophyta</taxon>
        <taxon>Embryophyta</taxon>
        <taxon>Tracheophyta</taxon>
        <taxon>Spermatophyta</taxon>
        <taxon>Magnoliopsida</taxon>
        <taxon>Liliopsida</taxon>
        <taxon>Araceae</taxon>
        <taxon>Pothoideae</taxon>
        <taxon>Potheae</taxon>
        <taxon>Anthurium</taxon>
    </lineage>
</organism>
<dbReference type="InterPro" id="IPR030184">
    <property type="entry name" value="WAT1-related"/>
</dbReference>
<evidence type="ECO:0000256" key="1">
    <source>
        <dbReference type="ARBA" id="ARBA00004141"/>
    </source>
</evidence>
<dbReference type="AlphaFoldDB" id="A0A1D1YLG1"/>
<comment type="subcellular location">
    <subcellularLocation>
        <location evidence="1 6">Membrane</location>
        <topology evidence="1 6">Multi-pass membrane protein</topology>
    </subcellularLocation>
</comment>
<feature type="transmembrane region" description="Helical" evidence="6">
    <location>
        <begin position="304"/>
        <end position="323"/>
    </location>
</feature>
<dbReference type="SUPFAM" id="SSF103481">
    <property type="entry name" value="Multidrug resistance efflux transporter EmrE"/>
    <property type="match status" value="2"/>
</dbReference>
<keyword evidence="3 6" id="KW-0812">Transmembrane</keyword>
<comment type="similarity">
    <text evidence="2 6">Belongs to the drug/metabolite transporter (DMT) superfamily. Plant drug/metabolite exporter (P-DME) (TC 2.A.7.4) family.</text>
</comment>
<feature type="domain" description="EamA" evidence="8">
    <location>
        <begin position="7"/>
        <end position="135"/>
    </location>
</feature>
<dbReference type="InterPro" id="IPR037185">
    <property type="entry name" value="EmrE-like"/>
</dbReference>
<feature type="transmembrane region" description="Helical" evidence="6">
    <location>
        <begin position="181"/>
        <end position="201"/>
    </location>
</feature>
<keyword evidence="5 6" id="KW-0472">Membrane</keyword>
<accession>A0A1D1YLG1</accession>
<feature type="transmembrane region" description="Helical" evidence="6">
    <location>
        <begin position="68"/>
        <end position="87"/>
    </location>
</feature>
<sequence length="376" mass="41489">MADMKLYLTIILIRTIYAGMNMFAQAAFSGGMDTFVFAFYRQASATIFLTPIAIIFERKRAPQLSFKILCKMFALAGCGLTFCFELYNVSVKYTSATVAAATMNTIPVTTFVLAALLGLESVQLKDMSGITKLLGVAFCLVGAMAIAFYQGPLLKSFNHHHLLGHKTGVTDDHGSFSTTTWAKGCLLMVLGNIGWSIWLVMQGAILKQYPSKLLFTAFQCFFSAIQTFFIALSFERDFTRWKLGLDVRLLSVAYCGIIVTGVSFYLQSWCIERAGPVILAMSTPLTLLITMGSLSFVFGETIPLGSIIGGVLMVGGLYSVIWGRSKEHVHSSRLPMSREDGKEKSQIKQIPSPLNEETKTPNFDSFDSECQRDQKV</sequence>
<evidence type="ECO:0000256" key="3">
    <source>
        <dbReference type="ARBA" id="ARBA00022692"/>
    </source>
</evidence>
<evidence type="ECO:0000259" key="8">
    <source>
        <dbReference type="Pfam" id="PF00892"/>
    </source>
</evidence>
<gene>
    <name evidence="9" type="primary">5NG4_63</name>
    <name evidence="9" type="ORF">g.67961</name>
</gene>
<feature type="region of interest" description="Disordered" evidence="7">
    <location>
        <begin position="332"/>
        <end position="376"/>
    </location>
</feature>
<feature type="transmembrane region" description="Helical" evidence="6">
    <location>
        <begin position="278"/>
        <end position="298"/>
    </location>
</feature>
<evidence type="ECO:0000313" key="9">
    <source>
        <dbReference type="EMBL" id="JAT55471.1"/>
    </source>
</evidence>
<feature type="transmembrane region" description="Helical" evidence="6">
    <location>
        <begin position="213"/>
        <end position="234"/>
    </location>
</feature>
<evidence type="ECO:0000256" key="2">
    <source>
        <dbReference type="ARBA" id="ARBA00007635"/>
    </source>
</evidence>
<feature type="transmembrane region" description="Helical" evidence="6">
    <location>
        <begin position="34"/>
        <end position="56"/>
    </location>
</feature>
<protein>
    <recommendedName>
        <fullName evidence="6">WAT1-related protein</fullName>
    </recommendedName>
</protein>